<protein>
    <submittedName>
        <fullName evidence="2">Uncharacterized protein</fullName>
    </submittedName>
</protein>
<evidence type="ECO:0000256" key="1">
    <source>
        <dbReference type="SAM" id="Phobius"/>
    </source>
</evidence>
<dbReference type="OrthoDB" id="3354175at2759"/>
<keyword evidence="1" id="KW-0472">Membrane</keyword>
<name>A0A067TBA1_GALM3</name>
<sequence>MTQEVGSAGIDSVTLVSIFVESVLYGLFIVLFIASTIIQLRKSRGQGNALNRPMLIASFTMFVLATVHIAIDLRRALTAFIGSAGRGGPIALLGQVNAPTYLLKNGAYVVQALVGDAFIIYRLNLVWNGNKLVVYPVLVSFIASIGVGIGALQEVGRASPDASVFVASIQHWIASLFTLTLLTNFSSTTLIAFRIWSTHRQTKDIVGSGRGILPAMVVIIESGSIYSACLVILLSLYLLGSYAQYIVLDAVTQIIGAVFSLIIVRVALGISSETTSNQIKMTTFRVAGIEDGTRV</sequence>
<evidence type="ECO:0000313" key="3">
    <source>
        <dbReference type="Proteomes" id="UP000027222"/>
    </source>
</evidence>
<proteinExistence type="predicted"/>
<keyword evidence="1" id="KW-0812">Transmembrane</keyword>
<feature type="transmembrane region" description="Helical" evidence="1">
    <location>
        <begin position="213"/>
        <end position="239"/>
    </location>
</feature>
<feature type="transmembrane region" description="Helical" evidence="1">
    <location>
        <begin position="245"/>
        <end position="268"/>
    </location>
</feature>
<feature type="transmembrane region" description="Helical" evidence="1">
    <location>
        <begin position="12"/>
        <end position="34"/>
    </location>
</feature>
<feature type="transmembrane region" description="Helical" evidence="1">
    <location>
        <begin position="132"/>
        <end position="152"/>
    </location>
</feature>
<feature type="transmembrane region" description="Helical" evidence="1">
    <location>
        <begin position="54"/>
        <end position="71"/>
    </location>
</feature>
<dbReference type="Proteomes" id="UP000027222">
    <property type="component" value="Unassembled WGS sequence"/>
</dbReference>
<dbReference type="AlphaFoldDB" id="A0A067TBA1"/>
<dbReference type="STRING" id="685588.A0A067TBA1"/>
<gene>
    <name evidence="2" type="ORF">GALMADRAFT_137431</name>
</gene>
<reference evidence="3" key="1">
    <citation type="journal article" date="2014" name="Proc. Natl. Acad. Sci. U.S.A.">
        <title>Extensive sampling of basidiomycete genomes demonstrates inadequacy of the white-rot/brown-rot paradigm for wood decay fungi.</title>
        <authorList>
            <person name="Riley R."/>
            <person name="Salamov A.A."/>
            <person name="Brown D.W."/>
            <person name="Nagy L.G."/>
            <person name="Floudas D."/>
            <person name="Held B.W."/>
            <person name="Levasseur A."/>
            <person name="Lombard V."/>
            <person name="Morin E."/>
            <person name="Otillar R."/>
            <person name="Lindquist E.A."/>
            <person name="Sun H."/>
            <person name="LaButti K.M."/>
            <person name="Schmutz J."/>
            <person name="Jabbour D."/>
            <person name="Luo H."/>
            <person name="Baker S.E."/>
            <person name="Pisabarro A.G."/>
            <person name="Walton J.D."/>
            <person name="Blanchette R.A."/>
            <person name="Henrissat B."/>
            <person name="Martin F."/>
            <person name="Cullen D."/>
            <person name="Hibbett D.S."/>
            <person name="Grigoriev I.V."/>
        </authorList>
    </citation>
    <scope>NUCLEOTIDE SEQUENCE [LARGE SCALE GENOMIC DNA]</scope>
    <source>
        <strain evidence="3">CBS 339.88</strain>
    </source>
</reference>
<feature type="transmembrane region" description="Helical" evidence="1">
    <location>
        <begin position="106"/>
        <end position="125"/>
    </location>
</feature>
<dbReference type="EMBL" id="KL142373">
    <property type="protein sequence ID" value="KDR79637.1"/>
    <property type="molecule type" value="Genomic_DNA"/>
</dbReference>
<accession>A0A067TBA1</accession>
<organism evidence="2 3">
    <name type="scientific">Galerina marginata (strain CBS 339.88)</name>
    <dbReference type="NCBI Taxonomy" id="685588"/>
    <lineage>
        <taxon>Eukaryota</taxon>
        <taxon>Fungi</taxon>
        <taxon>Dikarya</taxon>
        <taxon>Basidiomycota</taxon>
        <taxon>Agaricomycotina</taxon>
        <taxon>Agaricomycetes</taxon>
        <taxon>Agaricomycetidae</taxon>
        <taxon>Agaricales</taxon>
        <taxon>Agaricineae</taxon>
        <taxon>Strophariaceae</taxon>
        <taxon>Galerina</taxon>
    </lineage>
</organism>
<evidence type="ECO:0000313" key="2">
    <source>
        <dbReference type="EMBL" id="KDR79637.1"/>
    </source>
</evidence>
<keyword evidence="1" id="KW-1133">Transmembrane helix</keyword>
<dbReference type="HOGENOM" id="CLU_044614_3_3_1"/>
<feature type="transmembrane region" description="Helical" evidence="1">
    <location>
        <begin position="172"/>
        <end position="193"/>
    </location>
</feature>
<keyword evidence="3" id="KW-1185">Reference proteome</keyword>